<dbReference type="SUPFAM" id="SSF54909">
    <property type="entry name" value="Dimeric alpha+beta barrel"/>
    <property type="match status" value="1"/>
</dbReference>
<dbReference type="OrthoDB" id="9806380at2"/>
<dbReference type="Pfam" id="PF07045">
    <property type="entry name" value="DUF1330"/>
    <property type="match status" value="1"/>
</dbReference>
<reference evidence="2 3" key="1">
    <citation type="submission" date="2015-04" db="EMBL/GenBank/DDBJ databases">
        <title>The draft genome sequence of Erythrobacter marinus HWDM-33.</title>
        <authorList>
            <person name="Zhuang L."/>
            <person name="Liu Y."/>
            <person name="Shao Z."/>
        </authorList>
    </citation>
    <scope>NUCLEOTIDE SEQUENCE [LARGE SCALE GENOMIC DNA]</scope>
    <source>
        <strain evidence="2 3">HWDM-33</strain>
    </source>
</reference>
<accession>A0A0H0XP75</accession>
<gene>
    <name evidence="2" type="ORF">AAV99_01825</name>
</gene>
<comment type="caution">
    <text evidence="2">The sequence shown here is derived from an EMBL/GenBank/DDBJ whole genome shotgun (WGS) entry which is preliminary data.</text>
</comment>
<dbReference type="EMBL" id="LBHU01000001">
    <property type="protein sequence ID" value="KLI64383.1"/>
    <property type="molecule type" value="Genomic_DNA"/>
</dbReference>
<dbReference type="PANTHER" id="PTHR41521">
    <property type="match status" value="1"/>
</dbReference>
<dbReference type="STRING" id="874156.GCA_001021555_00915"/>
<keyword evidence="3" id="KW-1185">Reference proteome</keyword>
<evidence type="ECO:0000313" key="3">
    <source>
        <dbReference type="Proteomes" id="UP000053455"/>
    </source>
</evidence>
<proteinExistence type="predicted"/>
<feature type="domain" description="DUF1330" evidence="1">
    <location>
        <begin position="2"/>
        <end position="93"/>
    </location>
</feature>
<dbReference type="Gene3D" id="3.30.70.100">
    <property type="match status" value="1"/>
</dbReference>
<dbReference type="InterPro" id="IPR010753">
    <property type="entry name" value="DUF1330"/>
</dbReference>
<protein>
    <recommendedName>
        <fullName evidence="1">DUF1330 domain-containing protein</fullName>
    </recommendedName>
</protein>
<dbReference type="PATRIC" id="fig|874156.12.peg.379"/>
<dbReference type="Proteomes" id="UP000053455">
    <property type="component" value="Unassembled WGS sequence"/>
</dbReference>
<dbReference type="AlphaFoldDB" id="A0A0H0XP75"/>
<dbReference type="RefSeq" id="WP_047092245.1">
    <property type="nucleotide sequence ID" value="NZ_LBHU01000001.1"/>
</dbReference>
<name>A0A0H0XP75_9SPHN</name>
<evidence type="ECO:0000259" key="1">
    <source>
        <dbReference type="Pfam" id="PF07045"/>
    </source>
</evidence>
<sequence length="98" mass="10569">MTAYLVASYTITDPEGYAPYPEAVAPTLAPFGGELIAADFESVALEGEPHPVTVLVRFPSSQAAHDWHTSEAYRAICHLRTDHSTGTVAITEGWDPQP</sequence>
<organism evidence="2 3">
    <name type="scientific">Aurantiacibacter marinus</name>
    <dbReference type="NCBI Taxonomy" id="874156"/>
    <lineage>
        <taxon>Bacteria</taxon>
        <taxon>Pseudomonadati</taxon>
        <taxon>Pseudomonadota</taxon>
        <taxon>Alphaproteobacteria</taxon>
        <taxon>Sphingomonadales</taxon>
        <taxon>Erythrobacteraceae</taxon>
        <taxon>Aurantiacibacter</taxon>
    </lineage>
</organism>
<evidence type="ECO:0000313" key="2">
    <source>
        <dbReference type="EMBL" id="KLI64383.1"/>
    </source>
</evidence>
<dbReference type="InterPro" id="IPR011008">
    <property type="entry name" value="Dimeric_a/b-barrel"/>
</dbReference>
<dbReference type="PANTHER" id="PTHR41521:SF4">
    <property type="entry name" value="BLR0684 PROTEIN"/>
    <property type="match status" value="1"/>
</dbReference>